<evidence type="ECO:0000313" key="3">
    <source>
        <dbReference type="Proteomes" id="UP000218615"/>
    </source>
</evidence>
<evidence type="ECO:0000256" key="1">
    <source>
        <dbReference type="SAM" id="Phobius"/>
    </source>
</evidence>
<dbReference type="InterPro" id="IPR012427">
    <property type="entry name" value="DUF1622"/>
</dbReference>
<name>A0A284VM62_9EURY</name>
<evidence type="ECO:0008006" key="4">
    <source>
        <dbReference type="Google" id="ProtNLM"/>
    </source>
</evidence>
<keyword evidence="1" id="KW-1133">Transmembrane helix</keyword>
<dbReference type="EMBL" id="FZMP01000085">
    <property type="protein sequence ID" value="SNQ60344.1"/>
    <property type="molecule type" value="Genomic_DNA"/>
</dbReference>
<dbReference type="RefSeq" id="WP_096204664.1">
    <property type="nucleotide sequence ID" value="NZ_FZMP01000085.1"/>
</dbReference>
<dbReference type="PANTHER" id="PTHR38468:SF1">
    <property type="entry name" value="SLL0939 PROTEIN"/>
    <property type="match status" value="1"/>
</dbReference>
<accession>A0A284VM62</accession>
<gene>
    <name evidence="2" type="ORF">MNV_1750010</name>
</gene>
<keyword evidence="1" id="KW-0812">Transmembrane</keyword>
<protein>
    <recommendedName>
        <fullName evidence="4">DUF1622 domain-containing protein</fullName>
    </recommendedName>
</protein>
<keyword evidence="1" id="KW-0472">Membrane</keyword>
<reference evidence="3" key="1">
    <citation type="submission" date="2017-06" db="EMBL/GenBank/DDBJ databases">
        <authorList>
            <person name="Cremers G."/>
        </authorList>
    </citation>
    <scope>NUCLEOTIDE SEQUENCE [LARGE SCALE GENOMIC DNA]</scope>
</reference>
<dbReference type="Proteomes" id="UP000218615">
    <property type="component" value="Unassembled WGS sequence"/>
</dbReference>
<dbReference type="Pfam" id="PF07784">
    <property type="entry name" value="DUF1622"/>
    <property type="match status" value="1"/>
</dbReference>
<keyword evidence="3" id="KW-1185">Reference proteome</keyword>
<sequence length="103" mass="11640">MLFAYIGATIILYGGILTVIRTLQLELKRSIDISFHDIRRDFTHKIVFGLDFLVASDILKTIVAPSQQEILFLGATVSIRTVMGYFLTKEAAEFDSSKKRLID</sequence>
<proteinExistence type="predicted"/>
<evidence type="ECO:0000313" key="2">
    <source>
        <dbReference type="EMBL" id="SNQ60344.1"/>
    </source>
</evidence>
<organism evidence="2 3">
    <name type="scientific">Candidatus Methanoperedens nitratireducens</name>
    <dbReference type="NCBI Taxonomy" id="1392998"/>
    <lineage>
        <taxon>Archaea</taxon>
        <taxon>Methanobacteriati</taxon>
        <taxon>Methanobacteriota</taxon>
        <taxon>Stenosarchaea group</taxon>
        <taxon>Methanomicrobia</taxon>
        <taxon>Methanosarcinales</taxon>
        <taxon>ANME-2 cluster</taxon>
        <taxon>Candidatus Methanoperedentaceae</taxon>
        <taxon>Candidatus Methanoperedens</taxon>
    </lineage>
</organism>
<dbReference type="AlphaFoldDB" id="A0A284VM62"/>
<feature type="transmembrane region" description="Helical" evidence="1">
    <location>
        <begin position="6"/>
        <end position="25"/>
    </location>
</feature>
<dbReference type="PANTHER" id="PTHR38468">
    <property type="entry name" value="SLL0939 PROTEIN"/>
    <property type="match status" value="1"/>
</dbReference>